<sequence length="191" mass="21214">MKRNLGPVNALYPSLTTIIGTVVDGRANFLAVAHVGIMNHGQPQYLSFGINTAHYSGQGIHKHREFSVCIPSEDMVRETDYVGLVSGKNTDKSSLFELFRGELAHAPLIRRCPVCMECRLDRVLDFGKHEVFVGEIVATHVDEDVLRQDGKIDIARVRPLLFDFSSVTYWGLGDEVAECWSVGKTLKGRPA</sequence>
<evidence type="ECO:0000313" key="6">
    <source>
        <dbReference type="Proteomes" id="UP000198324"/>
    </source>
</evidence>
<feature type="domain" description="Flavin reductase like" evidence="4">
    <location>
        <begin position="11"/>
        <end position="151"/>
    </location>
</feature>
<evidence type="ECO:0000256" key="1">
    <source>
        <dbReference type="ARBA" id="ARBA00001917"/>
    </source>
</evidence>
<dbReference type="RefSeq" id="WP_089273100.1">
    <property type="nucleotide sequence ID" value="NZ_FZOC01000002.1"/>
</dbReference>
<dbReference type="OrthoDB" id="9794638at2"/>
<dbReference type="EMBL" id="FZOC01000002">
    <property type="protein sequence ID" value="SNR80731.1"/>
    <property type="molecule type" value="Genomic_DNA"/>
</dbReference>
<accession>A0A238ZCQ1</accession>
<dbReference type="InterPro" id="IPR052174">
    <property type="entry name" value="Flavoredoxin"/>
</dbReference>
<proteinExistence type="inferred from homology"/>
<evidence type="ECO:0000256" key="3">
    <source>
        <dbReference type="ARBA" id="ARBA00038054"/>
    </source>
</evidence>
<gene>
    <name evidence="5" type="ORF">SAMN04488503_1405</name>
</gene>
<evidence type="ECO:0000313" key="5">
    <source>
        <dbReference type="EMBL" id="SNR80731.1"/>
    </source>
</evidence>
<comment type="cofactor">
    <cofactor evidence="1">
        <name>FMN</name>
        <dbReference type="ChEBI" id="CHEBI:58210"/>
    </cofactor>
</comment>
<name>A0A238ZCQ1_9BACT</name>
<protein>
    <submittedName>
        <fullName evidence="5">NADH-FMN oxidoreductase RutF, flavin reductase (DIM6/NTAB) family</fullName>
    </submittedName>
</protein>
<dbReference type="PANTHER" id="PTHR43567">
    <property type="entry name" value="FLAVOREDOXIN-RELATED-RELATED"/>
    <property type="match status" value="1"/>
</dbReference>
<dbReference type="Pfam" id="PF01613">
    <property type="entry name" value="Flavin_Reduct"/>
    <property type="match status" value="1"/>
</dbReference>
<dbReference type="Proteomes" id="UP000198324">
    <property type="component" value="Unassembled WGS sequence"/>
</dbReference>
<keyword evidence="6" id="KW-1185">Reference proteome</keyword>
<dbReference type="GO" id="GO:0016646">
    <property type="term" value="F:oxidoreductase activity, acting on the CH-NH group of donors, NAD or NADP as acceptor"/>
    <property type="evidence" value="ECO:0007669"/>
    <property type="project" value="UniProtKB-ARBA"/>
</dbReference>
<evidence type="ECO:0000256" key="2">
    <source>
        <dbReference type="ARBA" id="ARBA00022630"/>
    </source>
</evidence>
<dbReference type="InterPro" id="IPR012349">
    <property type="entry name" value="Split_barrel_FMN-bd"/>
</dbReference>
<dbReference type="PANTHER" id="PTHR43567:SF1">
    <property type="entry name" value="FLAVOREDOXIN"/>
    <property type="match status" value="1"/>
</dbReference>
<comment type="similarity">
    <text evidence="3">Belongs to the flavoredoxin family.</text>
</comment>
<keyword evidence="2" id="KW-0285">Flavoprotein</keyword>
<dbReference type="SUPFAM" id="SSF50475">
    <property type="entry name" value="FMN-binding split barrel"/>
    <property type="match status" value="1"/>
</dbReference>
<dbReference type="GO" id="GO:0010181">
    <property type="term" value="F:FMN binding"/>
    <property type="evidence" value="ECO:0007669"/>
    <property type="project" value="InterPro"/>
</dbReference>
<dbReference type="InterPro" id="IPR002563">
    <property type="entry name" value="Flavin_Rdtase-like_dom"/>
</dbReference>
<dbReference type="AlphaFoldDB" id="A0A238ZCQ1"/>
<organism evidence="5 6">
    <name type="scientific">Humidesulfovibrio mexicanus</name>
    <dbReference type="NCBI Taxonomy" id="147047"/>
    <lineage>
        <taxon>Bacteria</taxon>
        <taxon>Pseudomonadati</taxon>
        <taxon>Thermodesulfobacteriota</taxon>
        <taxon>Desulfovibrionia</taxon>
        <taxon>Desulfovibrionales</taxon>
        <taxon>Desulfovibrionaceae</taxon>
        <taxon>Humidesulfovibrio</taxon>
    </lineage>
</organism>
<dbReference type="Gene3D" id="2.30.110.10">
    <property type="entry name" value="Electron Transport, Fmn-binding Protein, Chain A"/>
    <property type="match status" value="1"/>
</dbReference>
<evidence type="ECO:0000259" key="4">
    <source>
        <dbReference type="SMART" id="SM00903"/>
    </source>
</evidence>
<dbReference type="SMART" id="SM00903">
    <property type="entry name" value="Flavin_Reduct"/>
    <property type="match status" value="1"/>
</dbReference>
<reference evidence="5 6" key="1">
    <citation type="submission" date="2017-06" db="EMBL/GenBank/DDBJ databases">
        <authorList>
            <person name="Kim H.J."/>
            <person name="Triplett B.A."/>
        </authorList>
    </citation>
    <scope>NUCLEOTIDE SEQUENCE [LARGE SCALE GENOMIC DNA]</scope>
    <source>
        <strain evidence="5 6">DSM 13116</strain>
    </source>
</reference>